<reference evidence="12" key="1">
    <citation type="submission" date="2020-05" db="EMBL/GenBank/DDBJ databases">
        <authorList>
            <person name="Chiriac C."/>
            <person name="Salcher M."/>
            <person name="Ghai R."/>
            <person name="Kavagutti S V."/>
        </authorList>
    </citation>
    <scope>NUCLEOTIDE SEQUENCE</scope>
</reference>
<evidence type="ECO:0000256" key="2">
    <source>
        <dbReference type="ARBA" id="ARBA00022559"/>
    </source>
</evidence>
<dbReference type="AlphaFoldDB" id="A0A6J6AV16"/>
<dbReference type="Pfam" id="PF21105">
    <property type="entry name" value="DyP_N"/>
    <property type="match status" value="1"/>
</dbReference>
<dbReference type="InterPro" id="IPR006311">
    <property type="entry name" value="TAT_signal"/>
</dbReference>
<keyword evidence="2" id="KW-0575">Peroxidase</keyword>
<name>A0A6J6AV16_9ZZZZ</name>
<evidence type="ECO:0000256" key="1">
    <source>
        <dbReference type="ARBA" id="ARBA00001970"/>
    </source>
</evidence>
<dbReference type="PANTHER" id="PTHR30521">
    <property type="entry name" value="DEFERROCHELATASE/PEROXIDASE"/>
    <property type="match status" value="1"/>
</dbReference>
<dbReference type="GO" id="GO:0004601">
    <property type="term" value="F:peroxidase activity"/>
    <property type="evidence" value="ECO:0007669"/>
    <property type="project" value="UniProtKB-KW"/>
</dbReference>
<evidence type="ECO:0000256" key="4">
    <source>
        <dbReference type="ARBA" id="ARBA00022723"/>
    </source>
</evidence>
<sequence>MKPTNSRPSDESQAQAQTQPQPSRPSTWSRRDFVKGTGLSAGVLVSAAACAPGTPPPQNPPSTTTPGTTGPTPDLNLANIQGNILGGFNKDHQRMLFFTFPAGAAARRLLATLQEQVASSEEVLAFNAKYKAAANAGGSLPAATWLNLALTHSGLLALGVSQSDLRAFPDSFRQGMRARSGLIGDSGASAPTHWITSSTDHAVVILAADHVSELDDAARLATAQIEEAGGNVTFDQAGSAREDEPGHEHFGFKDGVSQPGIRGVTTPNNPQNPNQGVPGQDLLWPGEFVLGYPTQIPTGDGINLQPGPLALSGPAWTTDGSYLVFRRLQQDVPGFHNYVSSTATAAGMTTDLLGAKLVGRYKSGCPLEHTDDQAAGLDTQIADPSLRDATLLQETKINNFEFGGDPNGNVCPRSSHIRKSYPRDDQTPTGGEAASQTHRILRRGIPYGASYLAGSTSGANSADVAFPNDRGLLFLCYQSSIERQFEFIQNRWANDPNFPTRGSGEDPIISQSASGAFQLPGSAAHQVTLQGFVTTTGGDYYFQPSIEALQLLATPQQAATPTAPNQPASQPAQQPQVQQPAGQQPPSRTAAQRQPAQSQNQGSQNQGGQNQGSRANGGQNQGSQNQGSQNQGGRDPGGRNQAGQNRTGRLPRDSA</sequence>
<dbReference type="NCBIfam" id="TIGR01413">
    <property type="entry name" value="Dyp_perox_fam"/>
    <property type="match status" value="1"/>
</dbReference>
<feature type="compositionally biased region" description="Low complexity" evidence="9">
    <location>
        <begin position="61"/>
        <end position="73"/>
    </location>
</feature>
<feature type="region of interest" description="Disordered" evidence="9">
    <location>
        <begin position="49"/>
        <end position="73"/>
    </location>
</feature>
<feature type="region of interest" description="Disordered" evidence="9">
    <location>
        <begin position="236"/>
        <end position="278"/>
    </location>
</feature>
<feature type="compositionally biased region" description="Low complexity" evidence="9">
    <location>
        <begin position="12"/>
        <end position="28"/>
    </location>
</feature>
<keyword evidence="4" id="KW-0479">Metal-binding</keyword>
<feature type="region of interest" description="Disordered" evidence="9">
    <location>
        <begin position="556"/>
        <end position="655"/>
    </location>
</feature>
<feature type="domain" description="DyP dimeric alpha+beta barrel" evidence="11">
    <location>
        <begin position="79"/>
        <end position="219"/>
    </location>
</feature>
<evidence type="ECO:0000259" key="10">
    <source>
        <dbReference type="Pfam" id="PF20628"/>
    </source>
</evidence>
<accession>A0A6J6AV16</accession>
<dbReference type="InterPro" id="IPR019546">
    <property type="entry name" value="TAT_signal_bac_arc"/>
</dbReference>
<dbReference type="PROSITE" id="PS51318">
    <property type="entry name" value="TAT"/>
    <property type="match status" value="1"/>
</dbReference>
<dbReference type="InterPro" id="IPR048328">
    <property type="entry name" value="Dyp_perox_C"/>
</dbReference>
<comment type="cofactor">
    <cofactor evidence="1">
        <name>heme b</name>
        <dbReference type="ChEBI" id="CHEBI:60344"/>
    </cofactor>
</comment>
<dbReference type="InterPro" id="IPR006314">
    <property type="entry name" value="Dyp_peroxidase"/>
</dbReference>
<dbReference type="InterPro" id="IPR011008">
    <property type="entry name" value="Dimeric_a/b-barrel"/>
</dbReference>
<evidence type="ECO:0000313" key="12">
    <source>
        <dbReference type="EMBL" id="CAB4529923.1"/>
    </source>
</evidence>
<feature type="compositionally biased region" description="Low complexity" evidence="9">
    <location>
        <begin position="556"/>
        <end position="633"/>
    </location>
</feature>
<proteinExistence type="inferred from homology"/>
<protein>
    <submittedName>
        <fullName evidence="12">Unannotated protein</fullName>
    </submittedName>
</protein>
<keyword evidence="6" id="KW-0560">Oxidoreductase</keyword>
<comment type="similarity">
    <text evidence="8">Belongs to the DyP-type peroxidase family.</text>
</comment>
<evidence type="ECO:0000256" key="6">
    <source>
        <dbReference type="ARBA" id="ARBA00023002"/>
    </source>
</evidence>
<dbReference type="EMBL" id="CAEZSF010000005">
    <property type="protein sequence ID" value="CAB4529923.1"/>
    <property type="molecule type" value="Genomic_DNA"/>
</dbReference>
<evidence type="ECO:0000256" key="5">
    <source>
        <dbReference type="ARBA" id="ARBA00022729"/>
    </source>
</evidence>
<dbReference type="PANTHER" id="PTHR30521:SF4">
    <property type="entry name" value="DEFERROCHELATASE"/>
    <property type="match status" value="1"/>
</dbReference>
<dbReference type="Pfam" id="PF20628">
    <property type="entry name" value="Dyp_perox_C"/>
    <property type="match status" value="1"/>
</dbReference>
<feature type="domain" description="Dyp-type peroxidase C-terminal" evidence="10">
    <location>
        <begin position="312"/>
        <end position="493"/>
    </location>
</feature>
<dbReference type="GO" id="GO:0046872">
    <property type="term" value="F:metal ion binding"/>
    <property type="evidence" value="ECO:0007669"/>
    <property type="project" value="UniProtKB-KW"/>
</dbReference>
<organism evidence="12">
    <name type="scientific">freshwater metagenome</name>
    <dbReference type="NCBI Taxonomy" id="449393"/>
    <lineage>
        <taxon>unclassified sequences</taxon>
        <taxon>metagenomes</taxon>
        <taxon>ecological metagenomes</taxon>
    </lineage>
</organism>
<evidence type="ECO:0000256" key="7">
    <source>
        <dbReference type="ARBA" id="ARBA00023004"/>
    </source>
</evidence>
<dbReference type="GO" id="GO:0005829">
    <property type="term" value="C:cytosol"/>
    <property type="evidence" value="ECO:0007669"/>
    <property type="project" value="TreeGrafter"/>
</dbReference>
<dbReference type="SUPFAM" id="SSF54909">
    <property type="entry name" value="Dimeric alpha+beta barrel"/>
    <property type="match status" value="1"/>
</dbReference>
<dbReference type="NCBIfam" id="TIGR01409">
    <property type="entry name" value="TAT_signal_seq"/>
    <property type="match status" value="1"/>
</dbReference>
<keyword evidence="5" id="KW-0732">Signal</keyword>
<evidence type="ECO:0000259" key="11">
    <source>
        <dbReference type="Pfam" id="PF21105"/>
    </source>
</evidence>
<feature type="region of interest" description="Disordered" evidence="9">
    <location>
        <begin position="418"/>
        <end position="438"/>
    </location>
</feature>
<dbReference type="GO" id="GO:0020037">
    <property type="term" value="F:heme binding"/>
    <property type="evidence" value="ECO:0007669"/>
    <property type="project" value="InterPro"/>
</dbReference>
<gene>
    <name evidence="12" type="ORF">UFOPK1358_00118</name>
</gene>
<feature type="compositionally biased region" description="Low complexity" evidence="9">
    <location>
        <begin position="263"/>
        <end position="278"/>
    </location>
</feature>
<feature type="compositionally biased region" description="Basic and acidic residues" evidence="9">
    <location>
        <begin position="240"/>
        <end position="252"/>
    </location>
</feature>
<evidence type="ECO:0000256" key="8">
    <source>
        <dbReference type="ARBA" id="ARBA00025737"/>
    </source>
</evidence>
<feature type="region of interest" description="Disordered" evidence="9">
    <location>
        <begin position="1"/>
        <end position="33"/>
    </location>
</feature>
<keyword evidence="3" id="KW-0349">Heme</keyword>
<dbReference type="InterPro" id="IPR049509">
    <property type="entry name" value="DyP_N"/>
</dbReference>
<dbReference type="PROSITE" id="PS51404">
    <property type="entry name" value="DYP_PEROXIDASE"/>
    <property type="match status" value="1"/>
</dbReference>
<evidence type="ECO:0000256" key="9">
    <source>
        <dbReference type="SAM" id="MobiDB-lite"/>
    </source>
</evidence>
<keyword evidence="7" id="KW-0408">Iron</keyword>
<evidence type="ECO:0000256" key="3">
    <source>
        <dbReference type="ARBA" id="ARBA00022617"/>
    </source>
</evidence>